<reference evidence="3" key="1">
    <citation type="journal article" date="2014" name="BMC Genomics">
        <title>The Babesia bovis gene and promoter model: an update from full-length EST analysis.</title>
        <authorList>
            <person name="Yamagishi J."/>
            <person name="Wakaguri H."/>
            <person name="Yokoyama N."/>
            <person name="Yamashita R."/>
            <person name="Suzuki Y."/>
            <person name="Xuan X."/>
            <person name="Igarashi I."/>
        </authorList>
    </citation>
    <scope>NUCLEOTIDE SEQUENCE</scope>
    <source>
        <strain evidence="3">Texas</strain>
    </source>
</reference>
<dbReference type="VEuPathDB" id="PiroplasmaDB:BBOV_I001020"/>
<keyword evidence="2" id="KW-0732">Signal</keyword>
<feature type="compositionally biased region" description="Acidic residues" evidence="1">
    <location>
        <begin position="97"/>
        <end position="108"/>
    </location>
</feature>
<evidence type="ECO:0000256" key="2">
    <source>
        <dbReference type="SAM" id="SignalP"/>
    </source>
</evidence>
<accession>S6BL31</accession>
<feature type="chain" id="PRO_5004546377" evidence="2">
    <location>
        <begin position="18"/>
        <end position="181"/>
    </location>
</feature>
<organism evidence="3">
    <name type="scientific">Babesia bovis</name>
    <dbReference type="NCBI Taxonomy" id="5865"/>
    <lineage>
        <taxon>Eukaryota</taxon>
        <taxon>Sar</taxon>
        <taxon>Alveolata</taxon>
        <taxon>Apicomplexa</taxon>
        <taxon>Aconoidasida</taxon>
        <taxon>Piroplasmida</taxon>
        <taxon>Babesiidae</taxon>
        <taxon>Babesia</taxon>
    </lineage>
</organism>
<gene>
    <name evidence="3" type="primary">BBOV_I001020</name>
</gene>
<dbReference type="AlphaFoldDB" id="S6BL31"/>
<evidence type="ECO:0000256" key="1">
    <source>
        <dbReference type="SAM" id="MobiDB-lite"/>
    </source>
</evidence>
<name>S6BL31_BABBO</name>
<evidence type="ECO:0000313" key="3">
    <source>
        <dbReference type="EMBL" id="BAN64692.1"/>
    </source>
</evidence>
<feature type="region of interest" description="Disordered" evidence="1">
    <location>
        <begin position="60"/>
        <end position="112"/>
    </location>
</feature>
<feature type="signal peptide" evidence="2">
    <location>
        <begin position="1"/>
        <end position="17"/>
    </location>
</feature>
<feature type="compositionally biased region" description="Low complexity" evidence="1">
    <location>
        <begin position="72"/>
        <end position="88"/>
    </location>
</feature>
<dbReference type="EMBL" id="AK440898">
    <property type="protein sequence ID" value="BAN64692.1"/>
    <property type="molecule type" value="mRNA"/>
</dbReference>
<protein>
    <submittedName>
        <fullName evidence="3">Uncharacterized protein</fullName>
    </submittedName>
</protein>
<proteinExistence type="evidence at transcript level"/>
<sequence>MKILFLSFAFLCGTVQALTPAPVTHSSSSYEPSKRYLRTSNKENGLASWFSTSWWYGEEKEEGEESDEGEGKSSPAKVVASSSTSAASKKTKKSDDSESEESDSEDGLNDFQKAATDAINNLTKGLPSLKVGSLDSENLSNYVADVYKSANDYCAWVSERASSVINDSMKSDSLTKIGGKK</sequence>